<dbReference type="Proteomes" id="UP000033483">
    <property type="component" value="Unassembled WGS sequence"/>
</dbReference>
<sequence length="120" mass="13980">MAKKPVNWKLWAKVIVAGAAISVGGPMLTIYLTPSEEEIFKRYNPDLQRRSLAERHTRQQEFDDFVMRLKAYSKSDKPIWVVMDEEEKIQKANVLKRAKEAEAEANARKEEMRKETNVTK</sequence>
<evidence type="ECO:0000256" key="11">
    <source>
        <dbReference type="RuleBase" id="RU368005"/>
    </source>
</evidence>
<keyword evidence="6 11" id="KW-0496">Mitochondrion</keyword>
<comment type="similarity">
    <text evidence="2 11">Belongs to the CBP4 family.</text>
</comment>
<reference evidence="13 14" key="1">
    <citation type="submission" date="2015-03" db="EMBL/GenBank/DDBJ databases">
        <authorList>
            <person name="Radwan O."/>
            <person name="Al-Naeli F.A."/>
            <person name="Rendon G.A."/>
            <person name="Fields C."/>
        </authorList>
    </citation>
    <scope>NUCLEOTIDE SEQUENCE [LARGE SCALE GENOMIC DNA]</scope>
    <source>
        <strain evidence="13">CR-DP1</strain>
    </source>
</reference>
<dbReference type="InterPro" id="IPR012420">
    <property type="entry name" value="Cbp4"/>
</dbReference>
<accession>A0A0F4ZF07</accession>
<keyword evidence="14" id="KW-1185">Reference proteome</keyword>
<proteinExistence type="inferred from homology"/>
<gene>
    <name evidence="13" type="ORF">TD95_002851</name>
</gene>
<dbReference type="PANTHER" id="PTHR28202:SF1">
    <property type="entry name" value="ASSEMBLY FACTOR CBP4"/>
    <property type="match status" value="1"/>
</dbReference>
<evidence type="ECO:0000256" key="5">
    <source>
        <dbReference type="ARBA" id="ARBA00022989"/>
    </source>
</evidence>
<evidence type="ECO:0000313" key="13">
    <source>
        <dbReference type="EMBL" id="KKA28795.1"/>
    </source>
</evidence>
<comment type="function">
    <text evidence="9 11">Essential for the assembly of ubiquinol-cytochrome c reductase. It has a direct effect on the correct occurrence of the Rieske protein, core 4, core 5 and apocytochrome b.</text>
</comment>
<evidence type="ECO:0000256" key="2">
    <source>
        <dbReference type="ARBA" id="ARBA00006780"/>
    </source>
</evidence>
<keyword evidence="5 11" id="KW-1133">Transmembrane helix</keyword>
<keyword evidence="4 11" id="KW-0999">Mitochondrion inner membrane</keyword>
<keyword evidence="8 11" id="KW-0143">Chaperone</keyword>
<evidence type="ECO:0000256" key="8">
    <source>
        <dbReference type="ARBA" id="ARBA00023186"/>
    </source>
</evidence>
<evidence type="ECO:0000256" key="1">
    <source>
        <dbReference type="ARBA" id="ARBA00004434"/>
    </source>
</evidence>
<evidence type="ECO:0000256" key="4">
    <source>
        <dbReference type="ARBA" id="ARBA00022792"/>
    </source>
</evidence>
<organism evidence="13 14">
    <name type="scientific">Thielaviopsis punctulata</name>
    <dbReference type="NCBI Taxonomy" id="72032"/>
    <lineage>
        <taxon>Eukaryota</taxon>
        <taxon>Fungi</taxon>
        <taxon>Dikarya</taxon>
        <taxon>Ascomycota</taxon>
        <taxon>Pezizomycotina</taxon>
        <taxon>Sordariomycetes</taxon>
        <taxon>Hypocreomycetidae</taxon>
        <taxon>Microascales</taxon>
        <taxon>Ceratocystidaceae</taxon>
        <taxon>Thielaviopsis</taxon>
    </lineage>
</organism>
<name>A0A0F4ZF07_9PEZI</name>
<dbReference type="GO" id="GO:0005743">
    <property type="term" value="C:mitochondrial inner membrane"/>
    <property type="evidence" value="ECO:0007669"/>
    <property type="project" value="UniProtKB-SubCell"/>
</dbReference>
<dbReference type="AlphaFoldDB" id="A0A0F4ZF07"/>
<evidence type="ECO:0000256" key="10">
    <source>
        <dbReference type="ARBA" id="ARBA00031521"/>
    </source>
</evidence>
<evidence type="ECO:0000256" key="12">
    <source>
        <dbReference type="SAM" id="MobiDB-lite"/>
    </source>
</evidence>
<keyword evidence="3 11" id="KW-0812">Transmembrane</keyword>
<evidence type="ECO:0000313" key="14">
    <source>
        <dbReference type="Proteomes" id="UP000033483"/>
    </source>
</evidence>
<comment type="subcellular location">
    <subcellularLocation>
        <location evidence="1 11">Mitochondrion inner membrane</location>
        <topology evidence="1 11">Single-pass membrane protein</topology>
    </subcellularLocation>
</comment>
<feature type="region of interest" description="Disordered" evidence="12">
    <location>
        <begin position="101"/>
        <end position="120"/>
    </location>
</feature>
<keyword evidence="7 11" id="KW-0472">Membrane</keyword>
<feature type="transmembrane region" description="Helical" evidence="11">
    <location>
        <begin position="12"/>
        <end position="32"/>
    </location>
</feature>
<evidence type="ECO:0000256" key="7">
    <source>
        <dbReference type="ARBA" id="ARBA00023136"/>
    </source>
</evidence>
<evidence type="ECO:0000256" key="9">
    <source>
        <dbReference type="ARBA" id="ARBA00025413"/>
    </source>
</evidence>
<comment type="caution">
    <text evidence="13">The sequence shown here is derived from an EMBL/GenBank/DDBJ whole genome shotgun (WGS) entry which is preliminary data.</text>
</comment>
<evidence type="ECO:0000256" key="6">
    <source>
        <dbReference type="ARBA" id="ARBA00023128"/>
    </source>
</evidence>
<dbReference type="Pfam" id="PF07960">
    <property type="entry name" value="CBP4"/>
    <property type="match status" value="1"/>
</dbReference>
<evidence type="ECO:0000256" key="3">
    <source>
        <dbReference type="ARBA" id="ARBA00022692"/>
    </source>
</evidence>
<dbReference type="OrthoDB" id="5576752at2759"/>
<protein>
    <recommendedName>
        <fullName evidence="10 11">Cytochrome b mRNA-processing protein 4</fullName>
    </recommendedName>
</protein>
<dbReference type="PANTHER" id="PTHR28202">
    <property type="entry name" value="ASSEMBLY FACTOR CBP4"/>
    <property type="match status" value="1"/>
</dbReference>
<dbReference type="GO" id="GO:0034551">
    <property type="term" value="P:mitochondrial respiratory chain complex III assembly"/>
    <property type="evidence" value="ECO:0007669"/>
    <property type="project" value="TreeGrafter"/>
</dbReference>
<dbReference type="EMBL" id="LAEV01001118">
    <property type="protein sequence ID" value="KKA28795.1"/>
    <property type="molecule type" value="Genomic_DNA"/>
</dbReference>